<proteinExistence type="inferred from homology"/>
<keyword evidence="5" id="KW-0788">Thiol protease</keyword>
<evidence type="ECO:0000256" key="1">
    <source>
        <dbReference type="ARBA" id="ARBA00006641"/>
    </source>
</evidence>
<dbReference type="PROSITE" id="PS01334">
    <property type="entry name" value="PYRASE_CYS"/>
    <property type="match status" value="1"/>
</dbReference>
<organism evidence="7 8">
    <name type="scientific">Danionella cerebrum</name>
    <dbReference type="NCBI Taxonomy" id="2873325"/>
    <lineage>
        <taxon>Eukaryota</taxon>
        <taxon>Metazoa</taxon>
        <taxon>Chordata</taxon>
        <taxon>Craniata</taxon>
        <taxon>Vertebrata</taxon>
        <taxon>Euteleostomi</taxon>
        <taxon>Actinopterygii</taxon>
        <taxon>Neopterygii</taxon>
        <taxon>Teleostei</taxon>
        <taxon>Ostariophysi</taxon>
        <taxon>Cypriniformes</taxon>
        <taxon>Danionidae</taxon>
        <taxon>Danioninae</taxon>
        <taxon>Danionella</taxon>
    </lineage>
</organism>
<dbReference type="InterPro" id="IPR033694">
    <property type="entry name" value="PGPEP1_Cys_AS"/>
</dbReference>
<evidence type="ECO:0000256" key="4">
    <source>
        <dbReference type="ARBA" id="ARBA00022801"/>
    </source>
</evidence>
<keyword evidence="8" id="KW-1185">Reference proteome</keyword>
<feature type="active site" evidence="6">
    <location>
        <position position="145"/>
    </location>
</feature>
<evidence type="ECO:0000256" key="2">
    <source>
        <dbReference type="ARBA" id="ARBA00022490"/>
    </source>
</evidence>
<gene>
    <name evidence="7" type="ORF">DNTS_032667</name>
</gene>
<dbReference type="InterPro" id="IPR000816">
    <property type="entry name" value="Peptidase_C15"/>
</dbReference>
<dbReference type="EMBL" id="SRMA01027333">
    <property type="protein sequence ID" value="TRY55187.1"/>
    <property type="molecule type" value="Genomic_DNA"/>
</dbReference>
<keyword evidence="4" id="KW-0378">Hydrolase</keyword>
<dbReference type="InterPro" id="IPR016125">
    <property type="entry name" value="Peptidase_C15-like"/>
</dbReference>
<protein>
    <recommendedName>
        <fullName evidence="6">Pyroglutamyl-peptidase I</fullName>
        <ecNumber evidence="6">3.4.19.3</ecNumber>
    </recommendedName>
</protein>
<dbReference type="AlphaFoldDB" id="A0A553MPT5"/>
<dbReference type="PRINTS" id="PR00706">
    <property type="entry name" value="PYROGLUPTASE"/>
</dbReference>
<dbReference type="Gene3D" id="3.40.630.20">
    <property type="entry name" value="Peptidase C15, pyroglutamyl peptidase I-like"/>
    <property type="match status" value="1"/>
</dbReference>
<dbReference type="Pfam" id="PF01470">
    <property type="entry name" value="Peptidase_C15"/>
    <property type="match status" value="1"/>
</dbReference>
<evidence type="ECO:0000256" key="6">
    <source>
        <dbReference type="PROSITE-ProRule" id="PRU10077"/>
    </source>
</evidence>
<dbReference type="InterPro" id="IPR036440">
    <property type="entry name" value="Peptidase_C15-like_sf"/>
</dbReference>
<dbReference type="OrthoDB" id="407146at2759"/>
<dbReference type="GO" id="GO:0006508">
    <property type="term" value="P:proteolysis"/>
    <property type="evidence" value="ECO:0007669"/>
    <property type="project" value="UniProtKB-KW"/>
</dbReference>
<dbReference type="STRING" id="623744.A0A553MPT5"/>
<dbReference type="GO" id="GO:0016920">
    <property type="term" value="F:pyroglutamyl-peptidase activity"/>
    <property type="evidence" value="ECO:0007669"/>
    <property type="project" value="UniProtKB-EC"/>
</dbReference>
<comment type="catalytic activity">
    <reaction evidence="6">
        <text>Release of an N-terminal pyroglutamyl group from a polypeptide, the second amino acid generally not being Pro.</text>
        <dbReference type="EC" id="3.4.19.3"/>
    </reaction>
</comment>
<dbReference type="PANTHER" id="PTHR23402">
    <property type="entry name" value="PROTEASE FAMILY C15 PYROGLUTAMYL-PEPTIDASE I-RELATED"/>
    <property type="match status" value="1"/>
</dbReference>
<dbReference type="PIRSF" id="PIRSF015592">
    <property type="entry name" value="Prld-crbxl_pptds"/>
    <property type="match status" value="1"/>
</dbReference>
<keyword evidence="2" id="KW-0963">Cytoplasm</keyword>
<dbReference type="PANTHER" id="PTHR23402:SF1">
    <property type="entry name" value="PYROGLUTAMYL-PEPTIDASE I"/>
    <property type="match status" value="1"/>
</dbReference>
<evidence type="ECO:0000313" key="7">
    <source>
        <dbReference type="EMBL" id="TRY55187.1"/>
    </source>
</evidence>
<name>A0A553MPT5_9TELE</name>
<reference evidence="7 8" key="1">
    <citation type="journal article" date="2019" name="Sci. Data">
        <title>Hybrid genome assembly and annotation of Danionella translucida.</title>
        <authorList>
            <person name="Kadobianskyi M."/>
            <person name="Schulze L."/>
            <person name="Schuelke M."/>
            <person name="Judkewitz B."/>
        </authorList>
    </citation>
    <scope>NUCLEOTIDE SEQUENCE [LARGE SCALE GENOMIC DNA]</scope>
    <source>
        <strain evidence="7 8">Bolton</strain>
    </source>
</reference>
<dbReference type="CDD" id="cd00501">
    <property type="entry name" value="Peptidase_C15"/>
    <property type="match status" value="1"/>
</dbReference>
<dbReference type="Proteomes" id="UP000316079">
    <property type="component" value="Unassembled WGS sequence"/>
</dbReference>
<comment type="caution">
    <text evidence="7">The sequence shown here is derived from an EMBL/GenBank/DDBJ whole genome shotgun (WGS) entry which is preliminary data.</text>
</comment>
<evidence type="ECO:0000256" key="3">
    <source>
        <dbReference type="ARBA" id="ARBA00022670"/>
    </source>
</evidence>
<keyword evidence="3" id="KW-0645">Protease</keyword>
<evidence type="ECO:0000256" key="5">
    <source>
        <dbReference type="ARBA" id="ARBA00022807"/>
    </source>
</evidence>
<dbReference type="EC" id="3.4.19.3" evidence="6"/>
<accession>A0A553MPT5</accession>
<dbReference type="GO" id="GO:0005829">
    <property type="term" value="C:cytosol"/>
    <property type="evidence" value="ECO:0007669"/>
    <property type="project" value="InterPro"/>
</dbReference>
<evidence type="ECO:0000313" key="8">
    <source>
        <dbReference type="Proteomes" id="UP000316079"/>
    </source>
</evidence>
<dbReference type="SUPFAM" id="SSF53182">
    <property type="entry name" value="Pyrrolidone carboxyl peptidase (pyroglutamate aminopeptidase)"/>
    <property type="match status" value="1"/>
</dbReference>
<comment type="similarity">
    <text evidence="1">Belongs to the peptidase C15 family.</text>
</comment>
<sequence>MEQKKTVVVTGFEPFGEYTVNASWVAVQENVFLKLFYTEAQKQKEMQSAIPNSCSILNHPCVPQLVVHVGVSGIASSVTLEQCAHNQGYQREDNCCYCPRTHCCVEGGPDCIPSVLQMHELMSRVDQSALGVAVSVSEDAGRYLCDYTYYLSLYEGAGRSVFVHVPPLGKPYSAEELARALRALILEMLELLETQTGPKSC</sequence>